<feature type="compositionally biased region" description="Basic and acidic residues" evidence="1">
    <location>
        <begin position="1"/>
        <end position="16"/>
    </location>
</feature>
<feature type="compositionally biased region" description="Basic and acidic residues" evidence="1">
    <location>
        <begin position="315"/>
        <end position="324"/>
    </location>
</feature>
<name>A0A7J7LJ14_9MAGN</name>
<feature type="region of interest" description="Disordered" evidence="1">
    <location>
        <begin position="1"/>
        <end position="25"/>
    </location>
</feature>
<protein>
    <recommendedName>
        <fullName evidence="4">DUF1985 domain-containing protein</fullName>
    </recommendedName>
</protein>
<organism evidence="2 3">
    <name type="scientific">Kingdonia uniflora</name>
    <dbReference type="NCBI Taxonomy" id="39325"/>
    <lineage>
        <taxon>Eukaryota</taxon>
        <taxon>Viridiplantae</taxon>
        <taxon>Streptophyta</taxon>
        <taxon>Embryophyta</taxon>
        <taxon>Tracheophyta</taxon>
        <taxon>Spermatophyta</taxon>
        <taxon>Magnoliopsida</taxon>
        <taxon>Ranunculales</taxon>
        <taxon>Circaeasteraceae</taxon>
        <taxon>Kingdonia</taxon>
    </lineage>
</organism>
<dbReference type="AlphaFoldDB" id="A0A7J7LJ14"/>
<evidence type="ECO:0008006" key="4">
    <source>
        <dbReference type="Google" id="ProtNLM"/>
    </source>
</evidence>
<evidence type="ECO:0000313" key="3">
    <source>
        <dbReference type="Proteomes" id="UP000541444"/>
    </source>
</evidence>
<gene>
    <name evidence="2" type="ORF">GIB67_015141</name>
</gene>
<evidence type="ECO:0000256" key="1">
    <source>
        <dbReference type="SAM" id="MobiDB-lite"/>
    </source>
</evidence>
<keyword evidence="3" id="KW-1185">Reference proteome</keyword>
<dbReference type="Proteomes" id="UP000541444">
    <property type="component" value="Unassembled WGS sequence"/>
</dbReference>
<sequence length="347" mass="40571">MVREKVFKEPLEKEEPCENDNDNDNEKLEKKLLSKKINPQEWEAIGNICFAPLLLIDPIKTQSRLVAELFDRHLGDMSFKFGGTTILHQSEFRKRCSPKKKKKTYRFKETEDITKHARVDQHHKDALRLNLLDIIQSFYLPNKGRNIERYVDLVDNLDDFNKFPWGQQLYNFLLSQLVEWPEYRSPKVEATHEPPSLQNNSRSIKANIEMALYEAMVELHNQIRDQNRLLERLMKLSRPADSTPHSFIPDGEKKYFTPILMKLREIFWTNTPQPLKRKREDCVGVDQIIKDKGFEGEEFGKGMEPTKVKNNGSEESTKVKNDGGFEAKEVTVVKNSGFEDEENIDEN</sequence>
<feature type="compositionally biased region" description="Basic and acidic residues" evidence="1">
    <location>
        <begin position="297"/>
        <end position="307"/>
    </location>
</feature>
<proteinExistence type="predicted"/>
<comment type="caution">
    <text evidence="2">The sequence shown here is derived from an EMBL/GenBank/DDBJ whole genome shotgun (WGS) entry which is preliminary data.</text>
</comment>
<reference evidence="2 3" key="1">
    <citation type="journal article" date="2020" name="IScience">
        <title>Genome Sequencing of the Endangered Kingdonia uniflora (Circaeasteraceae, Ranunculales) Reveals Potential Mechanisms of Evolutionary Specialization.</title>
        <authorList>
            <person name="Sun Y."/>
            <person name="Deng T."/>
            <person name="Zhang A."/>
            <person name="Moore M.J."/>
            <person name="Landis J.B."/>
            <person name="Lin N."/>
            <person name="Zhang H."/>
            <person name="Zhang X."/>
            <person name="Huang J."/>
            <person name="Zhang X."/>
            <person name="Sun H."/>
            <person name="Wang H."/>
        </authorList>
    </citation>
    <scope>NUCLEOTIDE SEQUENCE [LARGE SCALE GENOMIC DNA]</scope>
    <source>
        <strain evidence="2">TB1705</strain>
        <tissue evidence="2">Leaf</tissue>
    </source>
</reference>
<feature type="non-terminal residue" evidence="2">
    <location>
        <position position="1"/>
    </location>
</feature>
<dbReference type="EMBL" id="JACGCM010002249">
    <property type="protein sequence ID" value="KAF6142655.1"/>
    <property type="molecule type" value="Genomic_DNA"/>
</dbReference>
<accession>A0A7J7LJ14</accession>
<feature type="region of interest" description="Disordered" evidence="1">
    <location>
        <begin position="297"/>
        <end position="324"/>
    </location>
</feature>
<evidence type="ECO:0000313" key="2">
    <source>
        <dbReference type="EMBL" id="KAF6142655.1"/>
    </source>
</evidence>